<evidence type="ECO:0000313" key="1">
    <source>
        <dbReference type="EMBL" id="KKK48672.1"/>
    </source>
</evidence>
<dbReference type="EMBL" id="LAZR01068949">
    <property type="protein sequence ID" value="KKK48672.1"/>
    <property type="molecule type" value="Genomic_DNA"/>
</dbReference>
<sequence length="209" mass="23840">MLQAFLHLRDLQRVFDAATGVLEESLGTPICRRGCGLCCQANTPMASIIEGINLVSVNMMNQKKVKRLVETAEGWLLEPHGNTVYKGVPFGFQANEIMEDWRRTAAMQCPYMEENKDCAIHRDRPLVCRSFGVFRDAVEVCPRPSGKGETLTQHAIIDSNHIRPLVKEFFDNCKKRQPLWAIRCWIPTVIFRAASPQKFKEYIEDNKIA</sequence>
<gene>
    <name evidence="1" type="ORF">LCGC14_3142760</name>
</gene>
<reference evidence="1" key="1">
    <citation type="journal article" date="2015" name="Nature">
        <title>Complex archaea that bridge the gap between prokaryotes and eukaryotes.</title>
        <authorList>
            <person name="Spang A."/>
            <person name="Saw J.H."/>
            <person name="Jorgensen S.L."/>
            <person name="Zaremba-Niedzwiedzka K."/>
            <person name="Martijn J."/>
            <person name="Lind A.E."/>
            <person name="van Eijk R."/>
            <person name="Schleper C."/>
            <person name="Guy L."/>
            <person name="Ettema T.J."/>
        </authorList>
    </citation>
    <scope>NUCLEOTIDE SEQUENCE</scope>
</reference>
<comment type="caution">
    <text evidence="1">The sequence shown here is derived from an EMBL/GenBank/DDBJ whole genome shotgun (WGS) entry which is preliminary data.</text>
</comment>
<dbReference type="AlphaFoldDB" id="A0A0F8VWI3"/>
<name>A0A0F8VWI3_9ZZZZ</name>
<dbReference type="Pfam" id="PF03692">
    <property type="entry name" value="CxxCxxCC"/>
    <property type="match status" value="1"/>
</dbReference>
<proteinExistence type="predicted"/>
<protein>
    <recommendedName>
        <fullName evidence="2">YkgJ family cysteine cluster protein</fullName>
    </recommendedName>
</protein>
<organism evidence="1">
    <name type="scientific">marine sediment metagenome</name>
    <dbReference type="NCBI Taxonomy" id="412755"/>
    <lineage>
        <taxon>unclassified sequences</taxon>
        <taxon>metagenomes</taxon>
        <taxon>ecological metagenomes</taxon>
    </lineage>
</organism>
<evidence type="ECO:0008006" key="2">
    <source>
        <dbReference type="Google" id="ProtNLM"/>
    </source>
</evidence>
<accession>A0A0F8VWI3</accession>
<feature type="non-terminal residue" evidence="1">
    <location>
        <position position="209"/>
    </location>
</feature>
<dbReference type="InterPro" id="IPR005358">
    <property type="entry name" value="Puta_zinc/iron-chelating_dom"/>
</dbReference>